<keyword evidence="9" id="KW-1185">Reference proteome</keyword>
<dbReference type="AlphaFoldDB" id="A0A366E802"/>
<protein>
    <submittedName>
        <fullName evidence="8">Putative outer membrane protein</fullName>
    </submittedName>
</protein>
<evidence type="ECO:0000256" key="2">
    <source>
        <dbReference type="ARBA" id="ARBA00022452"/>
    </source>
</evidence>
<dbReference type="SUPFAM" id="SSF56925">
    <property type="entry name" value="OMPA-like"/>
    <property type="match status" value="1"/>
</dbReference>
<dbReference type="PANTHER" id="PTHR34001:SF3">
    <property type="entry name" value="BLL7405 PROTEIN"/>
    <property type="match status" value="1"/>
</dbReference>
<reference evidence="8 9" key="1">
    <citation type="submission" date="2018-06" db="EMBL/GenBank/DDBJ databases">
        <title>Genomic Encyclopedia of Type Strains, Phase IV (KMG-IV): sequencing the most valuable type-strain genomes for metagenomic binning, comparative biology and taxonomic classification.</title>
        <authorList>
            <person name="Goeker M."/>
        </authorList>
    </citation>
    <scope>NUCLEOTIDE SEQUENCE [LARGE SCALE GENOMIC DNA]</scope>
    <source>
        <strain evidence="8 9">DSM 25619</strain>
    </source>
</reference>
<feature type="domain" description="Outer membrane protein beta-barrel" evidence="7">
    <location>
        <begin position="2"/>
        <end position="110"/>
    </location>
</feature>
<evidence type="ECO:0000313" key="9">
    <source>
        <dbReference type="Proteomes" id="UP000252893"/>
    </source>
</evidence>
<dbReference type="Gene3D" id="2.40.160.20">
    <property type="match status" value="1"/>
</dbReference>
<evidence type="ECO:0000313" key="8">
    <source>
        <dbReference type="EMBL" id="RBO98427.1"/>
    </source>
</evidence>
<proteinExistence type="inferred from homology"/>
<dbReference type="PANTHER" id="PTHR34001">
    <property type="entry name" value="BLL7405 PROTEIN"/>
    <property type="match status" value="1"/>
</dbReference>
<name>A0A366E802_9HYPH</name>
<dbReference type="GO" id="GO:0009279">
    <property type="term" value="C:cell outer membrane"/>
    <property type="evidence" value="ECO:0007669"/>
    <property type="project" value="UniProtKB-SubCell"/>
</dbReference>
<evidence type="ECO:0000256" key="1">
    <source>
        <dbReference type="ARBA" id="ARBA00004442"/>
    </source>
</evidence>
<dbReference type="EMBL" id="QNRH01000001">
    <property type="protein sequence ID" value="RBO98427.1"/>
    <property type="molecule type" value="Genomic_DNA"/>
</dbReference>
<evidence type="ECO:0000256" key="4">
    <source>
        <dbReference type="ARBA" id="ARBA00023136"/>
    </source>
</evidence>
<keyword evidence="2" id="KW-1134">Transmembrane beta strand</keyword>
<keyword evidence="5" id="KW-0998">Cell outer membrane</keyword>
<comment type="subcellular location">
    <subcellularLocation>
        <location evidence="1">Cell outer membrane</location>
    </subcellularLocation>
</comment>
<dbReference type="InterPro" id="IPR011250">
    <property type="entry name" value="OMP/PagP_B-barrel"/>
</dbReference>
<evidence type="ECO:0000256" key="3">
    <source>
        <dbReference type="ARBA" id="ARBA00022729"/>
    </source>
</evidence>
<keyword evidence="3" id="KW-0732">Signal</keyword>
<comment type="caution">
    <text evidence="8">The sequence shown here is derived from an EMBL/GenBank/DDBJ whole genome shotgun (WGS) entry which is preliminary data.</text>
</comment>
<evidence type="ECO:0000256" key="6">
    <source>
        <dbReference type="ARBA" id="ARBA00038306"/>
    </source>
</evidence>
<dbReference type="InterPro" id="IPR051692">
    <property type="entry name" value="OMP-like"/>
</dbReference>
<dbReference type="Proteomes" id="UP000252893">
    <property type="component" value="Unassembled WGS sequence"/>
</dbReference>
<comment type="similarity">
    <text evidence="6">Belongs to the Omp25/RopB family.</text>
</comment>
<dbReference type="Pfam" id="PF13505">
    <property type="entry name" value="OMP_b-brl"/>
    <property type="match status" value="1"/>
</dbReference>
<evidence type="ECO:0000256" key="5">
    <source>
        <dbReference type="ARBA" id="ARBA00023237"/>
    </source>
</evidence>
<keyword evidence="2" id="KW-0812">Transmembrane</keyword>
<evidence type="ECO:0000259" key="7">
    <source>
        <dbReference type="Pfam" id="PF13505"/>
    </source>
</evidence>
<accession>A0A366E802</accession>
<sequence length="110" mass="12038">MPFVTGGFAWGQTKYSLGCDTARVGTTIGGCTKVGAFEDSNKKTVTGWTAGAGLEYAVTDNWTVKGEYLHKNFGKNGVRLTDINFPTSDVNNRNFKTKVNEVRIGVNYKF</sequence>
<keyword evidence="4" id="KW-0472">Membrane</keyword>
<organism evidence="8 9">
    <name type="scientific">Pseudochrobactrum asaccharolyticum</name>
    <dbReference type="NCBI Taxonomy" id="354351"/>
    <lineage>
        <taxon>Bacteria</taxon>
        <taxon>Pseudomonadati</taxon>
        <taxon>Pseudomonadota</taxon>
        <taxon>Alphaproteobacteria</taxon>
        <taxon>Hyphomicrobiales</taxon>
        <taxon>Brucellaceae</taxon>
        <taxon>Pseudochrobactrum</taxon>
    </lineage>
</organism>
<dbReference type="InterPro" id="IPR027385">
    <property type="entry name" value="Beta-barrel_OMP"/>
</dbReference>
<gene>
    <name evidence="8" type="ORF">DFR47_10122</name>
</gene>